<dbReference type="FunFam" id="3.40.50.800:FF:000005">
    <property type="entry name" value="bifunctional glutamate/proline--tRNA ligase"/>
    <property type="match status" value="1"/>
</dbReference>
<dbReference type="AlphaFoldDB" id="A0A367ZUU4"/>
<evidence type="ECO:0000256" key="8">
    <source>
        <dbReference type="ARBA" id="ARBA00023146"/>
    </source>
</evidence>
<dbReference type="SUPFAM" id="SSF55681">
    <property type="entry name" value="Class II aaRS and biotin synthetases"/>
    <property type="match status" value="1"/>
</dbReference>
<comment type="catalytic activity">
    <reaction evidence="9 11">
        <text>tRNA(Pro) + L-proline + ATP = L-prolyl-tRNA(Pro) + AMP + diphosphate</text>
        <dbReference type="Rhea" id="RHEA:14305"/>
        <dbReference type="Rhea" id="RHEA-COMP:9700"/>
        <dbReference type="Rhea" id="RHEA-COMP:9702"/>
        <dbReference type="ChEBI" id="CHEBI:30616"/>
        <dbReference type="ChEBI" id="CHEBI:33019"/>
        <dbReference type="ChEBI" id="CHEBI:60039"/>
        <dbReference type="ChEBI" id="CHEBI:78442"/>
        <dbReference type="ChEBI" id="CHEBI:78532"/>
        <dbReference type="ChEBI" id="CHEBI:456215"/>
        <dbReference type="EC" id="6.1.1.15"/>
    </reaction>
</comment>
<dbReference type="NCBIfam" id="TIGR00408">
    <property type="entry name" value="proS_fam_I"/>
    <property type="match status" value="1"/>
</dbReference>
<dbReference type="InterPro" id="IPR002316">
    <property type="entry name" value="Pro-tRNA-ligase_IIa"/>
</dbReference>
<comment type="function">
    <text evidence="11">Catalyzes the attachment of proline to tRNA(Pro) in a two-step reaction: proline is first activated by ATP to form Pro-AMP and then transferred to the acceptor end of tRNA(Pro).</text>
</comment>
<dbReference type="InterPro" id="IPR045864">
    <property type="entry name" value="aa-tRNA-synth_II/BPL/LPL"/>
</dbReference>
<evidence type="ECO:0000313" key="13">
    <source>
        <dbReference type="EMBL" id="RCK81111.1"/>
    </source>
</evidence>
<sequence length="482" mass="55088">MDKPSTDKKTLDAITPKSQDISRWYTDVVLKARLADYSPVKGCMIIRPYGYAIWENIQRLLDAEFKKTGHVNAYFPMFIPESFLTKEAEHVEGFAPEVAWVTQGGKEQLEERLAIRPTSEAIIGHMYAKWVESYRDLPILINQWANVVRWEKVTRPFLRTTEFLWQEGHTAHRTHEEAKEEVARMLEVYRRFVEEDLAIALVTGEKSQKEKFAGALNTFTIEALMPDGQALQSGTSHDLGQNFAKAFDIKFLDADGERKYVWTTSWGMSTRIIGAIIMTHGDDKGLRLPPRIAPTQTVVIPIVYKDAAPVLDKARQLRQRLLDRGWRVHLDDRDGFKPGWKYAEYEMMGVPLRIEIGQKDMEKGQVCLVRRDTGEKAFVADAAFEAEVERLLGEIQKNLYVQAKEILRSRTFTATSFAEFVEVIKERHGMADVAWCGQPACEDRFKAEVGATIRCLRDVAPRHPCVVCQAPATRQVYVARAY</sequence>
<dbReference type="Gene3D" id="3.30.110.30">
    <property type="entry name" value="C-terminal domain of ProRS"/>
    <property type="match status" value="1"/>
</dbReference>
<evidence type="ECO:0000256" key="7">
    <source>
        <dbReference type="ARBA" id="ARBA00022917"/>
    </source>
</evidence>
<evidence type="ECO:0000256" key="2">
    <source>
        <dbReference type="ARBA" id="ARBA00011738"/>
    </source>
</evidence>
<dbReference type="Pfam" id="PF09180">
    <property type="entry name" value="ProRS-C_1"/>
    <property type="match status" value="1"/>
</dbReference>
<dbReference type="PANTHER" id="PTHR43382:SF2">
    <property type="entry name" value="BIFUNCTIONAL GLUTAMATE_PROLINE--TRNA LIGASE"/>
    <property type="match status" value="1"/>
</dbReference>
<keyword evidence="8 11" id="KW-0030">Aminoacyl-tRNA synthetase</keyword>
<evidence type="ECO:0000256" key="10">
    <source>
        <dbReference type="ARBA" id="ARBA00060806"/>
    </source>
</evidence>
<keyword evidence="5 11" id="KW-0547">Nucleotide-binding</keyword>
<comment type="caution">
    <text evidence="13">The sequence shown here is derived from an EMBL/GenBank/DDBJ whole genome shotgun (WGS) entry which is preliminary data.</text>
</comment>
<comment type="similarity">
    <text evidence="10 11">Belongs to the class-II aminoacyl-tRNA synthetase family. ProS type 3 subfamily.</text>
</comment>
<proteinExistence type="inferred from homology"/>
<evidence type="ECO:0000256" key="11">
    <source>
        <dbReference type="HAMAP-Rule" id="MF_01571"/>
    </source>
</evidence>
<feature type="domain" description="Aminoacyl-transfer RNA synthetases class-II family profile" evidence="12">
    <location>
        <begin position="47"/>
        <end position="289"/>
    </location>
</feature>
<organism evidence="13 14">
    <name type="scientific">Candidatus Ozemobacter sibiricus</name>
    <dbReference type="NCBI Taxonomy" id="2268124"/>
    <lineage>
        <taxon>Bacteria</taxon>
        <taxon>Candidatus Ozemobacteria</taxon>
        <taxon>Candidatus Ozemobacterales</taxon>
        <taxon>Candidatus Ozemobacteraceae</taxon>
        <taxon>Candidatus Ozemobacter</taxon>
    </lineage>
</organism>
<name>A0A367ZUU4_9BACT</name>
<evidence type="ECO:0000313" key="14">
    <source>
        <dbReference type="Proteomes" id="UP000252355"/>
    </source>
</evidence>
<dbReference type="GO" id="GO:0005524">
    <property type="term" value="F:ATP binding"/>
    <property type="evidence" value="ECO:0007669"/>
    <property type="project" value="UniProtKB-UniRule"/>
</dbReference>
<dbReference type="Gene3D" id="3.40.50.800">
    <property type="entry name" value="Anticodon-binding domain"/>
    <property type="match status" value="1"/>
</dbReference>
<dbReference type="InterPro" id="IPR016061">
    <property type="entry name" value="Pro-tRNA_ligase_II_C"/>
</dbReference>
<evidence type="ECO:0000256" key="3">
    <source>
        <dbReference type="ARBA" id="ARBA00022490"/>
    </source>
</evidence>
<protein>
    <recommendedName>
        <fullName evidence="11">Proline--tRNA ligase</fullName>
        <ecNumber evidence="11">6.1.1.15</ecNumber>
    </recommendedName>
    <alternativeName>
        <fullName evidence="11">Prolyl-tRNA synthetase</fullName>
        <shortName evidence="11">ProRS</shortName>
    </alternativeName>
</protein>
<keyword evidence="4 11" id="KW-0436">Ligase</keyword>
<dbReference type="Pfam" id="PF00587">
    <property type="entry name" value="tRNA-synt_2b"/>
    <property type="match status" value="1"/>
</dbReference>
<evidence type="ECO:0000256" key="9">
    <source>
        <dbReference type="ARBA" id="ARBA00047671"/>
    </source>
</evidence>
<dbReference type="SUPFAM" id="SSF52954">
    <property type="entry name" value="Class II aaRS ABD-related"/>
    <property type="match status" value="1"/>
</dbReference>
<dbReference type="InterPro" id="IPR002314">
    <property type="entry name" value="aa-tRNA-synt_IIb"/>
</dbReference>
<dbReference type="SUPFAM" id="SSF64586">
    <property type="entry name" value="C-terminal domain of ProRS"/>
    <property type="match status" value="1"/>
</dbReference>
<dbReference type="GO" id="GO:0017101">
    <property type="term" value="C:aminoacyl-tRNA synthetase multienzyme complex"/>
    <property type="evidence" value="ECO:0007669"/>
    <property type="project" value="TreeGrafter"/>
</dbReference>
<dbReference type="InterPro" id="IPR006195">
    <property type="entry name" value="aa-tRNA-synth_II"/>
</dbReference>
<dbReference type="FunFam" id="3.30.930.10:FF:000023">
    <property type="entry name" value="Proline--tRNA ligase"/>
    <property type="match status" value="1"/>
</dbReference>
<comment type="subcellular location">
    <subcellularLocation>
        <location evidence="1 11">Cytoplasm</location>
    </subcellularLocation>
</comment>
<dbReference type="CDD" id="cd00862">
    <property type="entry name" value="ProRS_anticodon_zinc"/>
    <property type="match status" value="1"/>
</dbReference>
<comment type="domain">
    <text evidence="11">Consists of three domains: the N-terminal catalytic domain, the anticodon-binding domain and the C-terminal extension.</text>
</comment>
<dbReference type="HAMAP" id="MF_01571">
    <property type="entry name" value="Pro_tRNA_synth_type3"/>
    <property type="match status" value="1"/>
</dbReference>
<accession>A0A367ZUU4</accession>
<dbReference type="PRINTS" id="PR01046">
    <property type="entry name" value="TRNASYNTHPRO"/>
</dbReference>
<comment type="subunit">
    <text evidence="2 11">Homodimer.</text>
</comment>
<dbReference type="InterPro" id="IPR004499">
    <property type="entry name" value="Pro-tRNA-ligase_IIa_arc-type"/>
</dbReference>
<evidence type="ECO:0000259" key="12">
    <source>
        <dbReference type="PROSITE" id="PS50862"/>
    </source>
</evidence>
<dbReference type="GO" id="GO:0005737">
    <property type="term" value="C:cytoplasm"/>
    <property type="evidence" value="ECO:0007669"/>
    <property type="project" value="UniProtKB-SubCell"/>
</dbReference>
<evidence type="ECO:0000256" key="1">
    <source>
        <dbReference type="ARBA" id="ARBA00004496"/>
    </source>
</evidence>
<keyword evidence="7 11" id="KW-0648">Protein biosynthesis</keyword>
<dbReference type="PROSITE" id="PS50862">
    <property type="entry name" value="AA_TRNA_LIGASE_II"/>
    <property type="match status" value="1"/>
</dbReference>
<dbReference type="InterPro" id="IPR004154">
    <property type="entry name" value="Anticodon-bd"/>
</dbReference>
<dbReference type="Pfam" id="PF03129">
    <property type="entry name" value="HGTP_anticodon"/>
    <property type="match status" value="1"/>
</dbReference>
<dbReference type="PANTHER" id="PTHR43382">
    <property type="entry name" value="PROLYL-TRNA SYNTHETASE"/>
    <property type="match status" value="1"/>
</dbReference>
<evidence type="ECO:0000256" key="5">
    <source>
        <dbReference type="ARBA" id="ARBA00022741"/>
    </source>
</evidence>
<dbReference type="Gene3D" id="3.30.930.10">
    <property type="entry name" value="Bira Bifunctional Protein, Domain 2"/>
    <property type="match status" value="1"/>
</dbReference>
<dbReference type="InterPro" id="IPR033721">
    <property type="entry name" value="ProRS_core_arch_euk"/>
</dbReference>
<dbReference type="EC" id="6.1.1.15" evidence="11"/>
<dbReference type="EMBL" id="QOQW01000003">
    <property type="protein sequence ID" value="RCK81111.1"/>
    <property type="molecule type" value="Genomic_DNA"/>
</dbReference>
<dbReference type="SMART" id="SM00946">
    <property type="entry name" value="ProRS-C_1"/>
    <property type="match status" value="1"/>
</dbReference>
<dbReference type="CDD" id="cd00778">
    <property type="entry name" value="ProRS_core_arch_euk"/>
    <property type="match status" value="1"/>
</dbReference>
<dbReference type="Proteomes" id="UP000252355">
    <property type="component" value="Unassembled WGS sequence"/>
</dbReference>
<evidence type="ECO:0000256" key="6">
    <source>
        <dbReference type="ARBA" id="ARBA00022840"/>
    </source>
</evidence>
<keyword evidence="6 11" id="KW-0067">ATP-binding</keyword>
<evidence type="ECO:0000256" key="4">
    <source>
        <dbReference type="ARBA" id="ARBA00022598"/>
    </source>
</evidence>
<dbReference type="InterPro" id="IPR017449">
    <property type="entry name" value="Pro-tRNA_synth_II"/>
</dbReference>
<dbReference type="GO" id="GO:0004827">
    <property type="term" value="F:proline-tRNA ligase activity"/>
    <property type="evidence" value="ECO:0007669"/>
    <property type="project" value="UniProtKB-UniRule"/>
</dbReference>
<dbReference type="GO" id="GO:0006433">
    <property type="term" value="P:prolyl-tRNA aminoacylation"/>
    <property type="evidence" value="ECO:0007669"/>
    <property type="project" value="UniProtKB-UniRule"/>
</dbReference>
<keyword evidence="3 11" id="KW-0963">Cytoplasm</keyword>
<gene>
    <name evidence="11" type="primary">proS</name>
    <name evidence="13" type="ORF">OZSIB_2488</name>
</gene>
<reference evidence="13 14" key="1">
    <citation type="submission" date="2018-05" db="EMBL/GenBank/DDBJ databases">
        <title>A metagenomic window into the 2 km-deep terrestrial subsurface aquifer revealed taxonomically and functionally diverse microbial community comprising novel uncultured bacterial lineages.</title>
        <authorList>
            <person name="Kadnikov V.V."/>
            <person name="Mardanov A.V."/>
            <person name="Beletsky A.V."/>
            <person name="Banks D."/>
            <person name="Pimenov N.V."/>
            <person name="Frank Y.A."/>
            <person name="Karnachuk O.V."/>
            <person name="Ravin N.V."/>
        </authorList>
    </citation>
    <scope>NUCLEOTIDE SEQUENCE [LARGE SCALE GENOMIC DNA]</scope>
    <source>
        <strain evidence="13">BY5</strain>
    </source>
</reference>
<dbReference type="InterPro" id="IPR036621">
    <property type="entry name" value="Anticodon-bd_dom_sf"/>
</dbReference>